<evidence type="ECO:0000313" key="2">
    <source>
        <dbReference type="Proteomes" id="UP001433508"/>
    </source>
</evidence>
<proteinExistence type="predicted"/>
<keyword evidence="2" id="KW-1185">Reference proteome</keyword>
<dbReference type="Proteomes" id="UP001433508">
    <property type="component" value="Unassembled WGS sequence"/>
</dbReference>
<accession>A0ACC3SXP3</accession>
<dbReference type="EMBL" id="MU971389">
    <property type="protein sequence ID" value="KAK9236387.1"/>
    <property type="molecule type" value="Genomic_DNA"/>
</dbReference>
<organism evidence="1 2">
    <name type="scientific">Lipomyces kononenkoae</name>
    <name type="common">Yeast</name>
    <dbReference type="NCBI Taxonomy" id="34357"/>
    <lineage>
        <taxon>Eukaryota</taxon>
        <taxon>Fungi</taxon>
        <taxon>Dikarya</taxon>
        <taxon>Ascomycota</taxon>
        <taxon>Saccharomycotina</taxon>
        <taxon>Lipomycetes</taxon>
        <taxon>Lipomycetales</taxon>
        <taxon>Lipomycetaceae</taxon>
        <taxon>Lipomyces</taxon>
    </lineage>
</organism>
<evidence type="ECO:0000313" key="1">
    <source>
        <dbReference type="EMBL" id="KAK9236387.1"/>
    </source>
</evidence>
<comment type="caution">
    <text evidence="1">The sequence shown here is derived from an EMBL/GenBank/DDBJ whole genome shotgun (WGS) entry which is preliminary data.</text>
</comment>
<gene>
    <name evidence="1" type="ORF">V1525DRAFT_427106</name>
</gene>
<sequence length="513" mass="57134">MAGSLGPVSNLFSIVALAEPWKVVLQDGQILYFYEDSAWTLALNAVSLVLGVLANVSLLANFAGRVKYNLSQAISIGSFYVASVLLLAIIGAEYRTYLSMVGQGDDVQFSQGYWSAVITAVLYFLCGFVLTVNEIGHLRGYYPASFILTSSQRSLMIQILCIIVWLAGGGGVFARLQSYSYGDAVYYCDVTILTIGLGDLHPTRDLSRAIVLPYGLIGVLVLGLVVSNIGNLVISSSRERLALSRVERLRVRQLKRCDSDVTGRTNEDSFNLMREIHHSAKRIELWTLLAVRVVFFCIFWLVGALVFSRLEGWTYFDSVYFCSLCLLTIGYGDFVPTSPGSKSFFVLWSLMAVPLVTILISSLCETIIGSVVHLTNKLGDLTLKNISVPSTSDVSLVILRKMTNDLESRARSRPPPVLGTRTRILNDIDNDNNEVDKALLLINAIQGILVDLHAHRNKKYSYEEWNKLAHALDTQFDWLGADSPIRFPVDEPALLLRLYWNSLKEHLRNRRIT</sequence>
<name>A0ACC3SXP3_LIPKO</name>
<reference evidence="2" key="1">
    <citation type="journal article" date="2024" name="Front. Bioeng. Biotechnol.">
        <title>Genome-scale model development and genomic sequencing of the oleaginous clade Lipomyces.</title>
        <authorList>
            <person name="Czajka J.J."/>
            <person name="Han Y."/>
            <person name="Kim J."/>
            <person name="Mondo S.J."/>
            <person name="Hofstad B.A."/>
            <person name="Robles A."/>
            <person name="Haridas S."/>
            <person name="Riley R."/>
            <person name="LaButti K."/>
            <person name="Pangilinan J."/>
            <person name="Andreopoulos W."/>
            <person name="Lipzen A."/>
            <person name="Yan J."/>
            <person name="Wang M."/>
            <person name="Ng V."/>
            <person name="Grigoriev I.V."/>
            <person name="Spatafora J.W."/>
            <person name="Magnuson J.K."/>
            <person name="Baker S.E."/>
            <person name="Pomraning K.R."/>
        </authorList>
    </citation>
    <scope>NUCLEOTIDE SEQUENCE [LARGE SCALE GENOMIC DNA]</scope>
    <source>
        <strain evidence="2">CBS 7786</strain>
    </source>
</reference>
<protein>
    <submittedName>
        <fullName evidence="1">Uncharacterized protein</fullName>
    </submittedName>
</protein>